<reference evidence="1 2" key="1">
    <citation type="submission" date="2019-03" db="EMBL/GenBank/DDBJ databases">
        <title>Genomics of glacier-inhabiting Cryobacterium strains.</title>
        <authorList>
            <person name="Liu Q."/>
            <person name="Xin Y.-H."/>
        </authorList>
    </citation>
    <scope>NUCLEOTIDE SEQUENCE [LARGE SCALE GENOMIC DNA]</scope>
    <source>
        <strain evidence="1 2">Hh14</strain>
    </source>
</reference>
<sequence length="148" mass="15609">MFASNEEALAAATEAYAAYEEIFTIVAAEGGINPERMKPVTSGIYEKGLLQEMEDIRAKGLRAIGEATFDGVRLQRVDEMAPGGVGVVVVYLCSDVSQVDVLDANSVSQVAPARNPRTALEVGFNWEPGADGVITVGSRTVWNGGGVC</sequence>
<comment type="caution">
    <text evidence="1">The sequence shown here is derived from an EMBL/GenBank/DDBJ whole genome shotgun (WGS) entry which is preliminary data.</text>
</comment>
<dbReference type="EMBL" id="SOHE01000029">
    <property type="protein sequence ID" value="TFD52221.1"/>
    <property type="molecule type" value="Genomic_DNA"/>
</dbReference>
<keyword evidence="2" id="KW-1185">Reference proteome</keyword>
<evidence type="ECO:0000313" key="2">
    <source>
        <dbReference type="Proteomes" id="UP000297447"/>
    </source>
</evidence>
<organism evidence="1 2">
    <name type="scientific">Cryobacterium frigoriphilum</name>
    <dbReference type="NCBI Taxonomy" id="1259150"/>
    <lineage>
        <taxon>Bacteria</taxon>
        <taxon>Bacillati</taxon>
        <taxon>Actinomycetota</taxon>
        <taxon>Actinomycetes</taxon>
        <taxon>Micrococcales</taxon>
        <taxon>Microbacteriaceae</taxon>
        <taxon>Cryobacterium</taxon>
    </lineage>
</organism>
<dbReference type="Proteomes" id="UP000297447">
    <property type="component" value="Unassembled WGS sequence"/>
</dbReference>
<dbReference type="AlphaFoldDB" id="A0A4R9A4P6"/>
<dbReference type="OrthoDB" id="5119803at2"/>
<evidence type="ECO:0000313" key="1">
    <source>
        <dbReference type="EMBL" id="TFD52221.1"/>
    </source>
</evidence>
<name>A0A4R9A4P6_9MICO</name>
<accession>A0A4R9A4P6</accession>
<dbReference type="RefSeq" id="WP_134518732.1">
    <property type="nucleotide sequence ID" value="NZ_SOHE01000029.1"/>
</dbReference>
<protein>
    <submittedName>
        <fullName evidence="1">Uncharacterized protein</fullName>
    </submittedName>
</protein>
<proteinExistence type="predicted"/>
<gene>
    <name evidence="1" type="ORF">E3T55_06315</name>
</gene>